<keyword evidence="4 10" id="KW-0328">Glycosyltransferase</keyword>
<feature type="transmembrane region" description="Helical" evidence="10">
    <location>
        <begin position="142"/>
        <end position="160"/>
    </location>
</feature>
<feature type="transmembrane region" description="Helical" evidence="10">
    <location>
        <begin position="172"/>
        <end position="188"/>
    </location>
</feature>
<evidence type="ECO:0000256" key="2">
    <source>
        <dbReference type="ARBA" id="ARBA00004922"/>
    </source>
</evidence>
<evidence type="ECO:0000256" key="7">
    <source>
        <dbReference type="ARBA" id="ARBA00022989"/>
    </source>
</evidence>
<dbReference type="GO" id="GO:0005886">
    <property type="term" value="C:plasma membrane"/>
    <property type="evidence" value="ECO:0007669"/>
    <property type="project" value="UniProtKB-SubCell"/>
</dbReference>
<evidence type="ECO:0000256" key="1">
    <source>
        <dbReference type="ARBA" id="ARBA00004127"/>
    </source>
</evidence>
<evidence type="ECO:0000256" key="11">
    <source>
        <dbReference type="SAM" id="SignalP"/>
    </source>
</evidence>
<keyword evidence="8 10" id="KW-0472">Membrane</keyword>
<evidence type="ECO:0000313" key="14">
    <source>
        <dbReference type="EMBL" id="OGZ58275.1"/>
    </source>
</evidence>
<feature type="transmembrane region" description="Helical" evidence="10">
    <location>
        <begin position="222"/>
        <end position="241"/>
    </location>
</feature>
<evidence type="ECO:0000256" key="3">
    <source>
        <dbReference type="ARBA" id="ARBA00007222"/>
    </source>
</evidence>
<evidence type="ECO:0000256" key="8">
    <source>
        <dbReference type="ARBA" id="ARBA00023136"/>
    </source>
</evidence>
<feature type="domain" description="ArnT-like N-terminal" evidence="12">
    <location>
        <begin position="13"/>
        <end position="241"/>
    </location>
</feature>
<feature type="transmembrane region" description="Helical" evidence="10">
    <location>
        <begin position="364"/>
        <end position="384"/>
    </location>
</feature>
<accession>A0A1G2H716</accession>
<dbReference type="GO" id="GO:0004169">
    <property type="term" value="F:dolichyl-phosphate-mannose-protein mannosyltransferase activity"/>
    <property type="evidence" value="ECO:0007669"/>
    <property type="project" value="UniProtKB-UniRule"/>
</dbReference>
<reference evidence="14 15" key="1">
    <citation type="journal article" date="2016" name="Nat. Commun.">
        <title>Thousands of microbial genomes shed light on interconnected biogeochemical processes in an aquifer system.</title>
        <authorList>
            <person name="Anantharaman K."/>
            <person name="Brown C.T."/>
            <person name="Hug L.A."/>
            <person name="Sharon I."/>
            <person name="Castelle C.J."/>
            <person name="Probst A.J."/>
            <person name="Thomas B.C."/>
            <person name="Singh A."/>
            <person name="Wilkins M.J."/>
            <person name="Karaoz U."/>
            <person name="Brodie E.L."/>
            <person name="Williams K.H."/>
            <person name="Hubbard S.S."/>
            <person name="Banfield J.F."/>
        </authorList>
    </citation>
    <scope>NUCLEOTIDE SEQUENCE [LARGE SCALE GENOMIC DNA]</scope>
</reference>
<feature type="transmembrane region" description="Helical" evidence="10">
    <location>
        <begin position="424"/>
        <end position="446"/>
    </location>
</feature>
<feature type="chain" id="PRO_5009583092" description="Polyprenol-phosphate-mannose--protein mannosyltransferase" evidence="11">
    <location>
        <begin position="24"/>
        <end position="465"/>
    </location>
</feature>
<keyword evidence="6 10" id="KW-0812">Transmembrane</keyword>
<dbReference type="Pfam" id="PF16192">
    <property type="entry name" value="PMT_4TMC"/>
    <property type="match status" value="1"/>
</dbReference>
<dbReference type="EC" id="2.4.1.-" evidence="10"/>
<dbReference type="PANTHER" id="PTHR10050">
    <property type="entry name" value="DOLICHYL-PHOSPHATE-MANNOSE--PROTEIN MANNOSYLTRANSFERASE"/>
    <property type="match status" value="1"/>
</dbReference>
<feature type="transmembrane region" description="Helical" evidence="10">
    <location>
        <begin position="91"/>
        <end position="113"/>
    </location>
</feature>
<sequence length="465" mass="52365">MGVANTPKLLFAVLALSAATHLAFFNTPNEVVFDEVHFGTFVRSYITGERHFDIHPPLGKIIIAGIAKLGGANLSSDLTLIGQQYPAKDLFLLRLFPLLAGIFLPVVFFLIALEITRSKFTAFLVGLFFVFENALLVQSRFAFLDIPLLFFGFSALLILLKQERASNRKTKILLLFFAAILFGASYAIKWTALAIVVPFGIVMLFSLWHNRSIKWFAAKISVLFIVSLALYATSFAAHFSLSSNPGPGDIYLSREFWTKPFFQKFILLNKSMYEYNKNINAEHPYSSSWNELAINKKPIYYWMGSPTQVRDKYTETAYGSSRIAKQIWLAGNPFIWMIGLFSVAAGFVLLFLKLLFRKSNLPPAFPIAVLLSGWVASYLPFALIERPLFLYHYFFPLAFSLLISGCLIQWIISKKPLKKYTAPFVSAILLFAIAGFLAIAPVSYGINFTQNGLYQNIILKHLISL</sequence>
<dbReference type="EMBL" id="MHOD01000012">
    <property type="protein sequence ID" value="OGZ58275.1"/>
    <property type="molecule type" value="Genomic_DNA"/>
</dbReference>
<comment type="pathway">
    <text evidence="2 10">Protein modification; protein glycosylation.</text>
</comment>
<dbReference type="PANTHER" id="PTHR10050:SF53">
    <property type="entry name" value="CHROMOSOME UNDETERMINED SCAFFOLD_67, WHOLE GENOME SHOTGUN SEQUENCE"/>
    <property type="match status" value="1"/>
</dbReference>
<evidence type="ECO:0000256" key="6">
    <source>
        <dbReference type="ARBA" id="ARBA00022692"/>
    </source>
</evidence>
<evidence type="ECO:0000259" key="13">
    <source>
        <dbReference type="Pfam" id="PF16192"/>
    </source>
</evidence>
<evidence type="ECO:0000259" key="12">
    <source>
        <dbReference type="Pfam" id="PF02366"/>
    </source>
</evidence>
<dbReference type="InterPro" id="IPR032421">
    <property type="entry name" value="PMT_4TMC"/>
</dbReference>
<dbReference type="InterPro" id="IPR027005">
    <property type="entry name" value="PMT-like"/>
</dbReference>
<evidence type="ECO:0000256" key="10">
    <source>
        <dbReference type="RuleBase" id="RU367007"/>
    </source>
</evidence>
<comment type="similarity">
    <text evidence="3 10">Belongs to the glycosyltransferase 39 family.</text>
</comment>
<evidence type="ECO:0000313" key="15">
    <source>
        <dbReference type="Proteomes" id="UP000177932"/>
    </source>
</evidence>
<gene>
    <name evidence="14" type="ORF">A2827_02525</name>
</gene>
<evidence type="ECO:0000256" key="5">
    <source>
        <dbReference type="ARBA" id="ARBA00022679"/>
    </source>
</evidence>
<dbReference type="AlphaFoldDB" id="A0A1G2H716"/>
<comment type="function">
    <text evidence="10">Protein O-mannosyltransferase that catalyzes the transfer of a single mannose residue from a polyprenol phospho-mannosyl lipidic donor to the hydroxyl group of selected serine and threonine residues in acceptor proteins.</text>
</comment>
<keyword evidence="11" id="KW-0732">Signal</keyword>
<feature type="transmembrane region" description="Helical" evidence="10">
    <location>
        <begin position="390"/>
        <end position="412"/>
    </location>
</feature>
<dbReference type="Pfam" id="PF02366">
    <property type="entry name" value="PMT"/>
    <property type="match status" value="1"/>
</dbReference>
<protein>
    <recommendedName>
        <fullName evidence="9 10">Polyprenol-phosphate-mannose--protein mannosyltransferase</fullName>
        <ecNumber evidence="10">2.4.1.-</ecNumber>
    </recommendedName>
</protein>
<feature type="signal peptide" evidence="11">
    <location>
        <begin position="1"/>
        <end position="23"/>
    </location>
</feature>
<dbReference type="InterPro" id="IPR003342">
    <property type="entry name" value="ArnT-like_N"/>
</dbReference>
<dbReference type="Proteomes" id="UP000177932">
    <property type="component" value="Unassembled WGS sequence"/>
</dbReference>
<feature type="transmembrane region" description="Helical" evidence="10">
    <location>
        <begin position="334"/>
        <end position="352"/>
    </location>
</feature>
<evidence type="ECO:0000256" key="9">
    <source>
        <dbReference type="ARBA" id="ARBA00093617"/>
    </source>
</evidence>
<feature type="domain" description="Protein O-mannosyl-transferase C-terminal four TM" evidence="13">
    <location>
        <begin position="261"/>
        <end position="454"/>
    </location>
</feature>
<name>A0A1G2H716_9BACT</name>
<keyword evidence="10" id="KW-1003">Cell membrane</keyword>
<feature type="transmembrane region" description="Helical" evidence="10">
    <location>
        <begin position="120"/>
        <end position="136"/>
    </location>
</feature>
<keyword evidence="7 10" id="KW-1133">Transmembrane helix</keyword>
<evidence type="ECO:0000256" key="4">
    <source>
        <dbReference type="ARBA" id="ARBA00022676"/>
    </source>
</evidence>
<dbReference type="STRING" id="1802158.A2827_02525"/>
<feature type="transmembrane region" description="Helical" evidence="10">
    <location>
        <begin position="194"/>
        <end position="210"/>
    </location>
</feature>
<dbReference type="UniPathway" id="UPA00378"/>
<comment type="caution">
    <text evidence="14">The sequence shown here is derived from an EMBL/GenBank/DDBJ whole genome shotgun (WGS) entry which is preliminary data.</text>
</comment>
<dbReference type="GO" id="GO:0012505">
    <property type="term" value="C:endomembrane system"/>
    <property type="evidence" value="ECO:0007669"/>
    <property type="project" value="UniProtKB-SubCell"/>
</dbReference>
<keyword evidence="5 10" id="KW-0808">Transferase</keyword>
<comment type="subcellular location">
    <subcellularLocation>
        <location evidence="10">Cell membrane</location>
    </subcellularLocation>
    <subcellularLocation>
        <location evidence="1">Endomembrane system</location>
        <topology evidence="1">Multi-pass membrane protein</topology>
    </subcellularLocation>
</comment>
<proteinExistence type="inferred from homology"/>
<organism evidence="14 15">
    <name type="scientific">Candidatus Spechtbacteria bacterium RIFCSPHIGHO2_01_FULL_43_30</name>
    <dbReference type="NCBI Taxonomy" id="1802158"/>
    <lineage>
        <taxon>Bacteria</taxon>
        <taxon>Candidatus Spechtiibacteriota</taxon>
    </lineage>
</organism>